<dbReference type="InterPro" id="IPR039430">
    <property type="entry name" value="Thymidylate_kin-like_dom"/>
</dbReference>
<evidence type="ECO:0000313" key="13">
    <source>
        <dbReference type="Proteomes" id="UP001223586"/>
    </source>
</evidence>
<dbReference type="GO" id="GO:0004798">
    <property type="term" value="F:dTMP kinase activity"/>
    <property type="evidence" value="ECO:0007669"/>
    <property type="project" value="UniProtKB-EC"/>
</dbReference>
<dbReference type="EMBL" id="JAUSTT010000029">
    <property type="protein sequence ID" value="MDQ0177927.1"/>
    <property type="molecule type" value="Genomic_DNA"/>
</dbReference>
<feature type="domain" description="Thymidylate kinase-like" evidence="11">
    <location>
        <begin position="8"/>
        <end position="199"/>
    </location>
</feature>
<evidence type="ECO:0000256" key="7">
    <source>
        <dbReference type="ARBA" id="ARBA00022777"/>
    </source>
</evidence>
<dbReference type="InterPro" id="IPR018095">
    <property type="entry name" value="Thymidylate_kin_CS"/>
</dbReference>
<protein>
    <recommendedName>
        <fullName evidence="3 10">Thymidylate kinase</fullName>
        <ecNumber evidence="2 10">2.7.4.9</ecNumber>
    </recommendedName>
    <alternativeName>
        <fullName evidence="10">dTMP kinase</fullName>
    </alternativeName>
</protein>
<comment type="similarity">
    <text evidence="1 10">Belongs to the thymidylate kinase family.</text>
</comment>
<dbReference type="EC" id="2.7.4.9" evidence="2 10"/>
<accession>A0ABT9WXG2</accession>
<keyword evidence="8 10" id="KW-0067">ATP-binding</keyword>
<keyword evidence="13" id="KW-1185">Reference proteome</keyword>
<dbReference type="Pfam" id="PF02223">
    <property type="entry name" value="Thymidylate_kin"/>
    <property type="match status" value="1"/>
</dbReference>
<comment type="caution">
    <text evidence="12">The sequence shown here is derived from an EMBL/GenBank/DDBJ whole genome shotgun (WGS) entry which is preliminary data.</text>
</comment>
<dbReference type="InterPro" id="IPR018094">
    <property type="entry name" value="Thymidylate_kinase"/>
</dbReference>
<evidence type="ECO:0000256" key="6">
    <source>
        <dbReference type="ARBA" id="ARBA00022741"/>
    </source>
</evidence>
<dbReference type="HAMAP" id="MF_00165">
    <property type="entry name" value="Thymidylate_kinase"/>
    <property type="match status" value="1"/>
</dbReference>
<evidence type="ECO:0000256" key="9">
    <source>
        <dbReference type="ARBA" id="ARBA00048743"/>
    </source>
</evidence>
<dbReference type="PANTHER" id="PTHR10344">
    <property type="entry name" value="THYMIDYLATE KINASE"/>
    <property type="match status" value="1"/>
</dbReference>
<evidence type="ECO:0000256" key="1">
    <source>
        <dbReference type="ARBA" id="ARBA00009776"/>
    </source>
</evidence>
<evidence type="ECO:0000256" key="5">
    <source>
        <dbReference type="ARBA" id="ARBA00022727"/>
    </source>
</evidence>
<name>A0ABT9WXG2_9BACI</name>
<keyword evidence="5 10" id="KW-0545">Nucleotide biosynthesis</keyword>
<reference evidence="12 13" key="1">
    <citation type="submission" date="2023-07" db="EMBL/GenBank/DDBJ databases">
        <title>Genomic Encyclopedia of Type Strains, Phase IV (KMG-IV): sequencing the most valuable type-strain genomes for metagenomic binning, comparative biology and taxonomic classification.</title>
        <authorList>
            <person name="Goeker M."/>
        </authorList>
    </citation>
    <scope>NUCLEOTIDE SEQUENCE [LARGE SCALE GENOMIC DNA]</scope>
    <source>
        <strain evidence="12 13">DSM 23837</strain>
    </source>
</reference>
<evidence type="ECO:0000256" key="2">
    <source>
        <dbReference type="ARBA" id="ARBA00012980"/>
    </source>
</evidence>
<keyword evidence="7 10" id="KW-0418">Kinase</keyword>
<keyword evidence="4 10" id="KW-0808">Transferase</keyword>
<proteinExistence type="inferred from homology"/>
<keyword evidence="6 10" id="KW-0547">Nucleotide-binding</keyword>
<evidence type="ECO:0000259" key="11">
    <source>
        <dbReference type="Pfam" id="PF02223"/>
    </source>
</evidence>
<dbReference type="Proteomes" id="UP001223586">
    <property type="component" value="Unassembled WGS sequence"/>
</dbReference>
<organism evidence="12 13">
    <name type="scientific">Bacillus chungangensis</name>
    <dbReference type="NCBI Taxonomy" id="587633"/>
    <lineage>
        <taxon>Bacteria</taxon>
        <taxon>Bacillati</taxon>
        <taxon>Bacillota</taxon>
        <taxon>Bacilli</taxon>
        <taxon>Bacillales</taxon>
        <taxon>Bacillaceae</taxon>
        <taxon>Bacillus</taxon>
    </lineage>
</organism>
<dbReference type="PROSITE" id="PS01331">
    <property type="entry name" value="THYMIDYLATE_KINASE"/>
    <property type="match status" value="1"/>
</dbReference>
<dbReference type="PANTHER" id="PTHR10344:SF4">
    <property type="entry name" value="UMP-CMP KINASE 2, MITOCHONDRIAL"/>
    <property type="match status" value="1"/>
</dbReference>
<dbReference type="CDD" id="cd01672">
    <property type="entry name" value="TMPK"/>
    <property type="match status" value="1"/>
</dbReference>
<dbReference type="SUPFAM" id="SSF52540">
    <property type="entry name" value="P-loop containing nucleoside triphosphate hydrolases"/>
    <property type="match status" value="1"/>
</dbReference>
<comment type="function">
    <text evidence="10">Phosphorylation of dTMP to form dTDP in both de novo and salvage pathways of dTTP synthesis.</text>
</comment>
<comment type="catalytic activity">
    <reaction evidence="9 10">
        <text>dTMP + ATP = dTDP + ADP</text>
        <dbReference type="Rhea" id="RHEA:13517"/>
        <dbReference type="ChEBI" id="CHEBI:30616"/>
        <dbReference type="ChEBI" id="CHEBI:58369"/>
        <dbReference type="ChEBI" id="CHEBI:63528"/>
        <dbReference type="ChEBI" id="CHEBI:456216"/>
        <dbReference type="EC" id="2.7.4.9"/>
    </reaction>
</comment>
<dbReference type="Gene3D" id="3.40.50.300">
    <property type="entry name" value="P-loop containing nucleotide triphosphate hydrolases"/>
    <property type="match status" value="1"/>
</dbReference>
<gene>
    <name evidence="10" type="primary">tmk</name>
    <name evidence="12" type="ORF">J2S08_003818</name>
</gene>
<evidence type="ECO:0000313" key="12">
    <source>
        <dbReference type="EMBL" id="MDQ0177927.1"/>
    </source>
</evidence>
<evidence type="ECO:0000256" key="8">
    <source>
        <dbReference type="ARBA" id="ARBA00022840"/>
    </source>
</evidence>
<dbReference type="NCBIfam" id="TIGR00041">
    <property type="entry name" value="DTMP_kinase"/>
    <property type="match status" value="1"/>
</dbReference>
<evidence type="ECO:0000256" key="3">
    <source>
        <dbReference type="ARBA" id="ARBA00017144"/>
    </source>
</evidence>
<feature type="binding site" evidence="10">
    <location>
        <begin position="10"/>
        <end position="17"/>
    </location>
    <ligand>
        <name>ATP</name>
        <dbReference type="ChEBI" id="CHEBI:30616"/>
    </ligand>
</feature>
<dbReference type="InterPro" id="IPR027417">
    <property type="entry name" value="P-loop_NTPase"/>
</dbReference>
<evidence type="ECO:0000256" key="10">
    <source>
        <dbReference type="HAMAP-Rule" id="MF_00165"/>
    </source>
</evidence>
<dbReference type="RefSeq" id="WP_307232330.1">
    <property type="nucleotide sequence ID" value="NZ_JAUSTT010000029.1"/>
</dbReference>
<sequence>MSGLFITVEGPEGAGKTTILQRLAESLANEEERDIVLTREPGGIPISEQIRDIILDKKNVEMDAWTEALLYTAARRQHFVEKILPALDRGAIVLCDRFIDSSLAYQGYARELGIDEIYRMNQFAIQDMMPDLTLYFDISPELGLQRIEKHRGREQNRLDMETLAFHHKVRTGYQLLLEKFPNRIFRIDASEPIDIVYEKVKQKIAMFIKNSCS</sequence>
<evidence type="ECO:0000256" key="4">
    <source>
        <dbReference type="ARBA" id="ARBA00022679"/>
    </source>
</evidence>